<evidence type="ECO:0000313" key="1">
    <source>
        <dbReference type="EMBL" id="MPD00760.1"/>
    </source>
</evidence>
<gene>
    <name evidence="1" type="ORF">E2C01_096256</name>
</gene>
<sequence length="30" mass="3526">MEVRRLMATVITILTPSVQEHIFTSKFVYD</sequence>
<name>A0A5B7K1A1_PORTR</name>
<dbReference type="AlphaFoldDB" id="A0A5B7K1A1"/>
<dbReference type="Proteomes" id="UP000324222">
    <property type="component" value="Unassembled WGS sequence"/>
</dbReference>
<dbReference type="EMBL" id="VSRR010124298">
    <property type="protein sequence ID" value="MPD00760.1"/>
    <property type="molecule type" value="Genomic_DNA"/>
</dbReference>
<comment type="caution">
    <text evidence="1">The sequence shown here is derived from an EMBL/GenBank/DDBJ whole genome shotgun (WGS) entry which is preliminary data.</text>
</comment>
<proteinExistence type="predicted"/>
<reference evidence="1 2" key="1">
    <citation type="submission" date="2019-05" db="EMBL/GenBank/DDBJ databases">
        <title>Another draft genome of Portunus trituberculatus and its Hox gene families provides insights of decapod evolution.</title>
        <authorList>
            <person name="Jeong J.-H."/>
            <person name="Song I."/>
            <person name="Kim S."/>
            <person name="Choi T."/>
            <person name="Kim D."/>
            <person name="Ryu S."/>
            <person name="Kim W."/>
        </authorList>
    </citation>
    <scope>NUCLEOTIDE SEQUENCE [LARGE SCALE GENOMIC DNA]</scope>
    <source>
        <tissue evidence="1">Muscle</tissue>
    </source>
</reference>
<keyword evidence="2" id="KW-1185">Reference proteome</keyword>
<organism evidence="1 2">
    <name type="scientific">Portunus trituberculatus</name>
    <name type="common">Swimming crab</name>
    <name type="synonym">Neptunus trituberculatus</name>
    <dbReference type="NCBI Taxonomy" id="210409"/>
    <lineage>
        <taxon>Eukaryota</taxon>
        <taxon>Metazoa</taxon>
        <taxon>Ecdysozoa</taxon>
        <taxon>Arthropoda</taxon>
        <taxon>Crustacea</taxon>
        <taxon>Multicrustacea</taxon>
        <taxon>Malacostraca</taxon>
        <taxon>Eumalacostraca</taxon>
        <taxon>Eucarida</taxon>
        <taxon>Decapoda</taxon>
        <taxon>Pleocyemata</taxon>
        <taxon>Brachyura</taxon>
        <taxon>Eubrachyura</taxon>
        <taxon>Portunoidea</taxon>
        <taxon>Portunidae</taxon>
        <taxon>Portuninae</taxon>
        <taxon>Portunus</taxon>
    </lineage>
</organism>
<evidence type="ECO:0000313" key="2">
    <source>
        <dbReference type="Proteomes" id="UP000324222"/>
    </source>
</evidence>
<accession>A0A5B7K1A1</accession>
<protein>
    <submittedName>
        <fullName evidence="1">Uncharacterized protein</fullName>
    </submittedName>
</protein>